<reference evidence="3 4" key="1">
    <citation type="submission" date="2020-09" db="EMBL/GenBank/DDBJ databases">
        <title>De no assembly of potato wild relative species, Solanum commersonii.</title>
        <authorList>
            <person name="Cho K."/>
        </authorList>
    </citation>
    <scope>NUCLEOTIDE SEQUENCE [LARGE SCALE GENOMIC DNA]</scope>
    <source>
        <strain evidence="3">LZ3.2</strain>
        <tissue evidence="3">Leaf</tissue>
    </source>
</reference>
<evidence type="ECO:0000256" key="1">
    <source>
        <dbReference type="ARBA" id="ARBA00022821"/>
    </source>
</evidence>
<evidence type="ECO:0000313" key="4">
    <source>
        <dbReference type="Proteomes" id="UP000824120"/>
    </source>
</evidence>
<name>A0A9J5XH24_SOLCO</name>
<dbReference type="InterPro" id="IPR032675">
    <property type="entry name" value="LRR_dom_sf"/>
</dbReference>
<keyword evidence="4" id="KW-1185">Reference proteome</keyword>
<dbReference type="EMBL" id="JACXVP010000009">
    <property type="protein sequence ID" value="KAG5586994.1"/>
    <property type="molecule type" value="Genomic_DNA"/>
</dbReference>
<accession>A0A9J5XH24</accession>
<dbReference type="PANTHER" id="PTHR36766">
    <property type="entry name" value="PLANT BROAD-SPECTRUM MILDEW RESISTANCE PROTEIN RPW8"/>
    <property type="match status" value="1"/>
</dbReference>
<protein>
    <recommendedName>
        <fullName evidence="2">Disease resistance protein At4g27190-like leucine-rich repeats domain-containing protein</fullName>
    </recommendedName>
</protein>
<dbReference type="OrthoDB" id="2973320at2759"/>
<organism evidence="3 4">
    <name type="scientific">Solanum commersonii</name>
    <name type="common">Commerson's wild potato</name>
    <name type="synonym">Commerson's nightshade</name>
    <dbReference type="NCBI Taxonomy" id="4109"/>
    <lineage>
        <taxon>Eukaryota</taxon>
        <taxon>Viridiplantae</taxon>
        <taxon>Streptophyta</taxon>
        <taxon>Embryophyta</taxon>
        <taxon>Tracheophyta</taxon>
        <taxon>Spermatophyta</taxon>
        <taxon>Magnoliopsida</taxon>
        <taxon>eudicotyledons</taxon>
        <taxon>Gunneridae</taxon>
        <taxon>Pentapetalae</taxon>
        <taxon>asterids</taxon>
        <taxon>lamiids</taxon>
        <taxon>Solanales</taxon>
        <taxon>Solanaceae</taxon>
        <taxon>Solanoideae</taxon>
        <taxon>Solaneae</taxon>
        <taxon>Solanum</taxon>
    </lineage>
</organism>
<dbReference type="PANTHER" id="PTHR36766:SF70">
    <property type="entry name" value="DISEASE RESISTANCE PROTEIN RGA4"/>
    <property type="match status" value="1"/>
</dbReference>
<feature type="domain" description="Disease resistance protein At4g27190-like leucine-rich repeats" evidence="2">
    <location>
        <begin position="20"/>
        <end position="138"/>
    </location>
</feature>
<proteinExistence type="predicted"/>
<gene>
    <name evidence="3" type="ORF">H5410_047428</name>
</gene>
<evidence type="ECO:0000259" key="2">
    <source>
        <dbReference type="Pfam" id="PF23247"/>
    </source>
</evidence>
<comment type="caution">
    <text evidence="3">The sequence shown here is derived from an EMBL/GenBank/DDBJ whole genome shotgun (WGS) entry which is preliminary data.</text>
</comment>
<dbReference type="AlphaFoldDB" id="A0A9J5XH24"/>
<dbReference type="InterPro" id="IPR057135">
    <property type="entry name" value="At4g27190-like_LRR"/>
</dbReference>
<evidence type="ECO:0000313" key="3">
    <source>
        <dbReference type="EMBL" id="KAG5586994.1"/>
    </source>
</evidence>
<dbReference type="Pfam" id="PF23247">
    <property type="entry name" value="LRR_RPS2"/>
    <property type="match status" value="1"/>
</dbReference>
<sequence length="184" mass="21001">MFKRLAYLESMSISSFKKLKELPTSLASLTALKRLDIRSCHSLEGLPEQVLEGLTSLTELFIQDCEMLKTLSEGLQHLTTLTRLVVALCPEMVTLPFGIQNLHSLQSLVIWNCPRLQSLPAGIMETKNLQALELFIVQNWQKLREGDRGGLEQNCSHSKCVYQLVLFVVLLWFFPDESYWKGNE</sequence>
<dbReference type="GO" id="GO:0006952">
    <property type="term" value="P:defense response"/>
    <property type="evidence" value="ECO:0007669"/>
    <property type="project" value="UniProtKB-KW"/>
</dbReference>
<keyword evidence="1" id="KW-0611">Plant defense</keyword>
<dbReference type="Proteomes" id="UP000824120">
    <property type="component" value="Chromosome 9"/>
</dbReference>
<dbReference type="SUPFAM" id="SSF52047">
    <property type="entry name" value="RNI-like"/>
    <property type="match status" value="1"/>
</dbReference>
<dbReference type="Gene3D" id="3.80.10.10">
    <property type="entry name" value="Ribonuclease Inhibitor"/>
    <property type="match status" value="1"/>
</dbReference>